<accession>A0A7R6REQ0</accession>
<reference evidence="2" key="1">
    <citation type="submission" date="2020-01" db="EMBL/GenBank/DDBJ databases">
        <title>Phosphoaccumulans saitamaens gen. nov., sp. nov., a polyphosphate accumulating bacterium isolated from surface river water.</title>
        <authorList>
            <person name="Watanabe K."/>
            <person name="Suda W."/>
        </authorList>
    </citation>
    <scope>NUCLEOTIDE SEQUENCE [LARGE SCALE GENOMIC DNA]</scope>
    <source>
        <strain evidence="2">ICHIAU1</strain>
    </source>
</reference>
<dbReference type="InterPro" id="IPR045397">
    <property type="entry name" value="TumE-like"/>
</dbReference>
<protein>
    <submittedName>
        <fullName evidence="1">Uncharacterized protein</fullName>
    </submittedName>
</protein>
<keyword evidence="2" id="KW-1185">Reference proteome</keyword>
<evidence type="ECO:0000313" key="1">
    <source>
        <dbReference type="EMBL" id="BBU69681.1"/>
    </source>
</evidence>
<sequence length="110" mass="12495">MLSFLTTFDTVVKIANMAAELITRFKNITPDGSIIEWVVWRVPEPVPPTEHGFKYRAVFIVDGVRVIGFDNERGKGDHCHINGQELPYVFCGVEQLVKDFITAVDKWRAS</sequence>
<name>A0A7R6REQ0_9RHOO</name>
<evidence type="ECO:0000313" key="2">
    <source>
        <dbReference type="Proteomes" id="UP000463961"/>
    </source>
</evidence>
<organism evidence="1 2">
    <name type="scientific">Fluviibacter phosphoraccumulans</name>
    <dbReference type="NCBI Taxonomy" id="1751046"/>
    <lineage>
        <taxon>Bacteria</taxon>
        <taxon>Pseudomonadati</taxon>
        <taxon>Pseudomonadota</taxon>
        <taxon>Betaproteobacteria</taxon>
        <taxon>Rhodocyclales</taxon>
        <taxon>Fluviibacteraceae</taxon>
        <taxon>Fluviibacter</taxon>
    </lineage>
</organism>
<dbReference type="Pfam" id="PF20126">
    <property type="entry name" value="TumE"/>
    <property type="match status" value="1"/>
</dbReference>
<gene>
    <name evidence="1" type="ORF">ICHIAU1_19640</name>
</gene>
<dbReference type="Proteomes" id="UP000463961">
    <property type="component" value="Chromosome"/>
</dbReference>
<proteinExistence type="predicted"/>
<dbReference type="EMBL" id="AP022345">
    <property type="protein sequence ID" value="BBU69681.1"/>
    <property type="molecule type" value="Genomic_DNA"/>
</dbReference>
<dbReference type="AlphaFoldDB" id="A0A7R6REQ0"/>